<comment type="caution">
    <text evidence="1">The sequence shown here is derived from an EMBL/GenBank/DDBJ whole genome shotgun (WGS) entry which is preliminary data.</text>
</comment>
<evidence type="ECO:0000313" key="2">
    <source>
        <dbReference type="Proteomes" id="UP001215598"/>
    </source>
</evidence>
<accession>A0AAD7JJT4</accession>
<dbReference type="Proteomes" id="UP001215598">
    <property type="component" value="Unassembled WGS sequence"/>
</dbReference>
<dbReference type="EMBL" id="JARKIB010000027">
    <property type="protein sequence ID" value="KAJ7764794.1"/>
    <property type="molecule type" value="Genomic_DNA"/>
</dbReference>
<evidence type="ECO:0000313" key="1">
    <source>
        <dbReference type="EMBL" id="KAJ7764794.1"/>
    </source>
</evidence>
<protein>
    <submittedName>
        <fullName evidence="1">Uncharacterized protein</fullName>
    </submittedName>
</protein>
<dbReference type="AlphaFoldDB" id="A0AAD7JJT4"/>
<gene>
    <name evidence="1" type="ORF">B0H16DRAFT_1454618</name>
</gene>
<reference evidence="1" key="1">
    <citation type="submission" date="2023-03" db="EMBL/GenBank/DDBJ databases">
        <title>Massive genome expansion in bonnet fungi (Mycena s.s.) driven by repeated elements and novel gene families across ecological guilds.</title>
        <authorList>
            <consortium name="Lawrence Berkeley National Laboratory"/>
            <person name="Harder C.B."/>
            <person name="Miyauchi S."/>
            <person name="Viragh M."/>
            <person name="Kuo A."/>
            <person name="Thoen E."/>
            <person name="Andreopoulos B."/>
            <person name="Lu D."/>
            <person name="Skrede I."/>
            <person name="Drula E."/>
            <person name="Henrissat B."/>
            <person name="Morin E."/>
            <person name="Kohler A."/>
            <person name="Barry K."/>
            <person name="LaButti K."/>
            <person name="Morin E."/>
            <person name="Salamov A."/>
            <person name="Lipzen A."/>
            <person name="Mereny Z."/>
            <person name="Hegedus B."/>
            <person name="Baldrian P."/>
            <person name="Stursova M."/>
            <person name="Weitz H."/>
            <person name="Taylor A."/>
            <person name="Grigoriev I.V."/>
            <person name="Nagy L.G."/>
            <person name="Martin F."/>
            <person name="Kauserud H."/>
        </authorList>
    </citation>
    <scope>NUCLEOTIDE SEQUENCE</scope>
    <source>
        <strain evidence="1">CBHHK182m</strain>
    </source>
</reference>
<organism evidence="1 2">
    <name type="scientific">Mycena metata</name>
    <dbReference type="NCBI Taxonomy" id="1033252"/>
    <lineage>
        <taxon>Eukaryota</taxon>
        <taxon>Fungi</taxon>
        <taxon>Dikarya</taxon>
        <taxon>Basidiomycota</taxon>
        <taxon>Agaricomycotina</taxon>
        <taxon>Agaricomycetes</taxon>
        <taxon>Agaricomycetidae</taxon>
        <taxon>Agaricales</taxon>
        <taxon>Marasmiineae</taxon>
        <taxon>Mycenaceae</taxon>
        <taxon>Mycena</taxon>
    </lineage>
</organism>
<sequence>MYLNPRRVHSPLSFKIDWRHIDYLVRTFASNRSSNIVYIVQVSAGIIVKIAIPGAGHRAQIPSSSQLFALLPLKGIVQVGCEGTVVKLRDFGSSTFGFYPSPFTASKPLSKLLQGSSSKFRDLDALSKSNPIQVLRLQCVDTMVNIYAKLRNLLRRAVGIELKPSSISTGTIDKIAEPPGWTVGVRIATQEFGHKFFSFKVTSTRFEASSRFDQVWRDLSSSPTYLGSMVEIDRRFHFEVQFSYSALVLQERELLHQHGLTDLHRHLKVYFNERASTSRLANDPDRQYLIIDKIQSAQSLGSFQLFKANILGPLSTKFRSIQFNSPLSKYLNINLKGNASTGAFNQGLVGAQAEVRRWM</sequence>
<name>A0AAD7JJT4_9AGAR</name>
<proteinExistence type="predicted"/>
<keyword evidence="2" id="KW-1185">Reference proteome</keyword>